<feature type="domain" description="WWE" evidence="7">
    <location>
        <begin position="65"/>
        <end position="146"/>
    </location>
</feature>
<dbReference type="VEuPathDB" id="TriTrypDB:TM35_000211400"/>
<feature type="region of interest" description="Disordered" evidence="6">
    <location>
        <begin position="188"/>
        <end position="220"/>
    </location>
</feature>
<dbReference type="Proteomes" id="UP000192257">
    <property type="component" value="Unassembled WGS sequence"/>
</dbReference>
<dbReference type="STRING" id="67003.A0A1X0NS60"/>
<evidence type="ECO:0000313" key="9">
    <source>
        <dbReference type="Proteomes" id="UP000192257"/>
    </source>
</evidence>
<dbReference type="GeneID" id="39986770"/>
<dbReference type="SUPFAM" id="SSF117839">
    <property type="entry name" value="WWE domain"/>
    <property type="match status" value="1"/>
</dbReference>
<evidence type="ECO:0000259" key="7">
    <source>
        <dbReference type="PROSITE" id="PS50918"/>
    </source>
</evidence>
<dbReference type="GO" id="GO:0005730">
    <property type="term" value="C:nucleolus"/>
    <property type="evidence" value="ECO:0007669"/>
    <property type="project" value="TreeGrafter"/>
</dbReference>
<gene>
    <name evidence="8" type="ORF">TM35_000211400</name>
</gene>
<dbReference type="Pfam" id="PF02825">
    <property type="entry name" value="WWE"/>
    <property type="match status" value="1"/>
</dbReference>
<feature type="compositionally biased region" description="Low complexity" evidence="6">
    <location>
        <begin position="193"/>
        <end position="206"/>
    </location>
</feature>
<feature type="repeat" description="WD" evidence="5">
    <location>
        <begin position="316"/>
        <end position="357"/>
    </location>
</feature>
<reference evidence="8 9" key="1">
    <citation type="submission" date="2017-03" db="EMBL/GenBank/DDBJ databases">
        <title>An alternative strategy for trypanosome survival in the mammalian bloodstream revealed through genome and transcriptome analysis of the ubiquitous bovine parasite Trypanosoma (Megatrypanum) theileri.</title>
        <authorList>
            <person name="Kelly S."/>
            <person name="Ivens A."/>
            <person name="Mott A."/>
            <person name="O'Neill E."/>
            <person name="Emms D."/>
            <person name="Macleod O."/>
            <person name="Voorheis P."/>
            <person name="Matthews J."/>
            <person name="Matthews K."/>
            <person name="Carrington M."/>
        </authorList>
    </citation>
    <scope>NUCLEOTIDE SEQUENCE [LARGE SCALE GENOMIC DNA]</scope>
    <source>
        <strain evidence="8">Edinburgh</strain>
    </source>
</reference>
<keyword evidence="2 5" id="KW-0853">WD repeat</keyword>
<dbReference type="EMBL" id="NBCO01000021">
    <property type="protein sequence ID" value="ORC87534.1"/>
    <property type="molecule type" value="Genomic_DNA"/>
</dbReference>
<keyword evidence="3" id="KW-0677">Repeat</keyword>
<dbReference type="PANTHER" id="PTHR19848:SF0">
    <property type="entry name" value="NOTCHLESS PROTEIN HOMOLOG 1"/>
    <property type="match status" value="1"/>
</dbReference>
<feature type="repeat" description="WD" evidence="5">
    <location>
        <begin position="274"/>
        <end position="315"/>
    </location>
</feature>
<evidence type="ECO:0000256" key="5">
    <source>
        <dbReference type="PROSITE-ProRule" id="PRU00221"/>
    </source>
</evidence>
<dbReference type="SUPFAM" id="SSF50978">
    <property type="entry name" value="WD40 repeat-like"/>
    <property type="match status" value="1"/>
</dbReference>
<dbReference type="InterPro" id="IPR018123">
    <property type="entry name" value="WWE-dom_subgr"/>
</dbReference>
<dbReference type="InterPro" id="IPR001680">
    <property type="entry name" value="WD40_rpt"/>
</dbReference>
<dbReference type="Gene3D" id="3.30.720.50">
    <property type="match status" value="1"/>
</dbReference>
<dbReference type="InterPro" id="IPR037197">
    <property type="entry name" value="WWE_dom_sf"/>
</dbReference>
<dbReference type="CDD" id="cd00200">
    <property type="entry name" value="WD40"/>
    <property type="match status" value="1"/>
</dbReference>
<evidence type="ECO:0000256" key="2">
    <source>
        <dbReference type="ARBA" id="ARBA00022574"/>
    </source>
</evidence>
<feature type="repeat" description="WD" evidence="5">
    <location>
        <begin position="409"/>
        <end position="450"/>
    </location>
</feature>
<dbReference type="GO" id="GO:0000027">
    <property type="term" value="P:ribosomal large subunit assembly"/>
    <property type="evidence" value="ECO:0007669"/>
    <property type="project" value="TreeGrafter"/>
</dbReference>
<evidence type="ECO:0000256" key="4">
    <source>
        <dbReference type="ARBA" id="ARBA00023242"/>
    </source>
</evidence>
<comment type="subcellular location">
    <subcellularLocation>
        <location evidence="1">Nucleus</location>
    </subcellularLocation>
</comment>
<dbReference type="AlphaFoldDB" id="A0A1X0NS60"/>
<dbReference type="PROSITE" id="PS50918">
    <property type="entry name" value="WWE"/>
    <property type="match status" value="1"/>
</dbReference>
<dbReference type="SMART" id="SM00678">
    <property type="entry name" value="WWE"/>
    <property type="match status" value="1"/>
</dbReference>
<comment type="caution">
    <text evidence="8">The sequence shown here is derived from an EMBL/GenBank/DDBJ whole genome shotgun (WGS) entry which is preliminary data.</text>
</comment>
<dbReference type="Pfam" id="PF00400">
    <property type="entry name" value="WD40"/>
    <property type="match status" value="5"/>
</dbReference>
<evidence type="ECO:0000256" key="6">
    <source>
        <dbReference type="SAM" id="MobiDB-lite"/>
    </source>
</evidence>
<sequence length="533" mass="58859">MGSGSSTTTRCNKDDANIPKGSRQLNVIDTILIKPSGGVGVVVVPPRIPSTLPPPPEYLEAMRPDAVGGDNPAGSERRYAWFVEDLDCPGEWEAYGDEASERLDTALRTGQQTCMIVLKKRAYTVDLRTMEQTGSGSTVRPRRVKRVEVETSANELREKRYIAVDPFIEEALDDVGYDMDALEGIENGDGVMSNTLNNNNNSNSNNETSVGGGESHDNKTVNSAVFPRLVRSVKAHSQTAFTMRFSTDGKTLLTGTRQQLIHWDVATAKTVTEFSVHNGVVLAAVYSPNGNHVLYGGDDHVIRMFDVNEPKVKEEFLGHTHKVYGVGYLAGEERFASIAMDKNLRCWDVEADKCVRIITCHTGPIFALETSKQKEWLAITGGDDNILCMHDLRLGTGMDGAGSTVASRFLGHRKTIWTCALRSDEQQFASSGIDGSVLVWDIRRPESPLLRACQHARPVHFVEYMPYSRGLLSCSRDSTVRLTDTYTAEPVWRTKAHGGTVFRVCYHQGTEMLATSGSDAVVNLWEYGNKDKW</sequence>
<dbReference type="PANTHER" id="PTHR19848">
    <property type="entry name" value="WD40 REPEAT PROTEIN"/>
    <property type="match status" value="1"/>
</dbReference>
<proteinExistence type="predicted"/>
<dbReference type="SMART" id="SM00320">
    <property type="entry name" value="WD40"/>
    <property type="match status" value="7"/>
</dbReference>
<dbReference type="InterPro" id="IPR015943">
    <property type="entry name" value="WD40/YVTN_repeat-like_dom_sf"/>
</dbReference>
<feature type="repeat" description="WD" evidence="5">
    <location>
        <begin position="494"/>
        <end position="533"/>
    </location>
</feature>
<dbReference type="GO" id="GO:0008270">
    <property type="term" value="F:zinc ion binding"/>
    <property type="evidence" value="ECO:0007669"/>
    <property type="project" value="InterPro"/>
</dbReference>
<name>A0A1X0NS60_9TRYP</name>
<dbReference type="PROSITE" id="PS50294">
    <property type="entry name" value="WD_REPEATS_REGION"/>
    <property type="match status" value="2"/>
</dbReference>
<dbReference type="PROSITE" id="PS50082">
    <property type="entry name" value="WD_REPEATS_2"/>
    <property type="match status" value="4"/>
</dbReference>
<evidence type="ECO:0000313" key="8">
    <source>
        <dbReference type="EMBL" id="ORC87534.1"/>
    </source>
</evidence>
<evidence type="ECO:0000256" key="1">
    <source>
        <dbReference type="ARBA" id="ARBA00004123"/>
    </source>
</evidence>
<accession>A0A1X0NS60</accession>
<dbReference type="InterPro" id="IPR004170">
    <property type="entry name" value="WWE_dom"/>
</dbReference>
<evidence type="ECO:0000256" key="3">
    <source>
        <dbReference type="ARBA" id="ARBA00022737"/>
    </source>
</evidence>
<dbReference type="InterPro" id="IPR036322">
    <property type="entry name" value="WD40_repeat_dom_sf"/>
</dbReference>
<dbReference type="RefSeq" id="XP_028881600.1">
    <property type="nucleotide sequence ID" value="XM_029026990.1"/>
</dbReference>
<dbReference type="OrthoDB" id="674604at2759"/>
<dbReference type="Gene3D" id="2.130.10.10">
    <property type="entry name" value="YVTN repeat-like/Quinoprotein amine dehydrogenase"/>
    <property type="match status" value="2"/>
</dbReference>
<keyword evidence="9" id="KW-1185">Reference proteome</keyword>
<protein>
    <recommendedName>
        <fullName evidence="7">WWE domain-containing protein</fullName>
    </recommendedName>
</protein>
<keyword evidence="4" id="KW-0539">Nucleus</keyword>
<organism evidence="8 9">
    <name type="scientific">Trypanosoma theileri</name>
    <dbReference type="NCBI Taxonomy" id="67003"/>
    <lineage>
        <taxon>Eukaryota</taxon>
        <taxon>Discoba</taxon>
        <taxon>Euglenozoa</taxon>
        <taxon>Kinetoplastea</taxon>
        <taxon>Metakinetoplastina</taxon>
        <taxon>Trypanosomatida</taxon>
        <taxon>Trypanosomatidae</taxon>
        <taxon>Trypanosoma</taxon>
    </lineage>
</organism>